<evidence type="ECO:0000313" key="6">
    <source>
        <dbReference type="EMBL" id="GAA95765.1"/>
    </source>
</evidence>
<feature type="transmembrane region" description="Helical" evidence="1">
    <location>
        <begin position="649"/>
        <end position="668"/>
    </location>
</feature>
<dbReference type="InterPro" id="IPR036691">
    <property type="entry name" value="Endo/exonu/phosph_ase_sf"/>
</dbReference>
<feature type="transmembrane region" description="Helical" evidence="1">
    <location>
        <begin position="139"/>
        <end position="159"/>
    </location>
</feature>
<reference evidence="6 7" key="2">
    <citation type="journal article" date="2012" name="Open Biol.">
        <title>Characteristics of nucleosomes and linker DNA regions on the genome of the basidiomycete Mixia osmundae revealed by mono- and dinucleosome mapping.</title>
        <authorList>
            <person name="Nishida H."/>
            <person name="Kondo S."/>
            <person name="Matsumoto T."/>
            <person name="Suzuki Y."/>
            <person name="Yoshikawa H."/>
            <person name="Taylor T.D."/>
            <person name="Sugiyama J."/>
        </authorList>
    </citation>
    <scope>NUCLEOTIDE SEQUENCE [LARGE SCALE GENOMIC DNA]</scope>
    <source>
        <strain evidence="7">CBS 9802 / IAM 14324 / JCM 22182 / KY 12970</strain>
    </source>
</reference>
<feature type="transmembrane region" description="Helical" evidence="1">
    <location>
        <begin position="618"/>
        <end position="637"/>
    </location>
</feature>
<organism evidence="6 7">
    <name type="scientific">Mixia osmundae (strain CBS 9802 / IAM 14324 / JCM 22182 / KY 12970)</name>
    <dbReference type="NCBI Taxonomy" id="764103"/>
    <lineage>
        <taxon>Eukaryota</taxon>
        <taxon>Fungi</taxon>
        <taxon>Dikarya</taxon>
        <taxon>Basidiomycota</taxon>
        <taxon>Pucciniomycotina</taxon>
        <taxon>Mixiomycetes</taxon>
        <taxon>Mixiales</taxon>
        <taxon>Mixiaceae</taxon>
        <taxon>Mixia</taxon>
    </lineage>
</organism>
<feature type="transmembrane region" description="Helical" evidence="1">
    <location>
        <begin position="21"/>
        <end position="45"/>
    </location>
</feature>
<feature type="domain" description="PGAP2IP first transmembrane" evidence="4">
    <location>
        <begin position="287"/>
        <end position="441"/>
    </location>
</feature>
<dbReference type="Pfam" id="PF23022">
    <property type="entry name" value="6TM_1st_PGAP2IP"/>
    <property type="match status" value="1"/>
</dbReference>
<dbReference type="GO" id="GO:0005783">
    <property type="term" value="C:endoplasmic reticulum"/>
    <property type="evidence" value="ECO:0007669"/>
    <property type="project" value="TreeGrafter"/>
</dbReference>
<feature type="domain" description="PGAP2IP second transmembrane" evidence="3">
    <location>
        <begin position="461"/>
        <end position="635"/>
    </location>
</feature>
<dbReference type="Pfam" id="PF23226">
    <property type="entry name" value="Exo_endo_phos_PGAP2IP"/>
    <property type="match status" value="1"/>
</dbReference>
<evidence type="ECO:0000313" key="7">
    <source>
        <dbReference type="Proteomes" id="UP000009131"/>
    </source>
</evidence>
<dbReference type="GO" id="GO:0016020">
    <property type="term" value="C:membrane"/>
    <property type="evidence" value="ECO:0007669"/>
    <property type="project" value="GOC"/>
</dbReference>
<evidence type="ECO:0000259" key="3">
    <source>
        <dbReference type="Pfam" id="PF23021"/>
    </source>
</evidence>
<feature type="transmembrane region" description="Helical" evidence="1">
    <location>
        <begin position="526"/>
        <end position="546"/>
    </location>
</feature>
<gene>
    <name evidence="6" type="primary">Mo02422</name>
    <name evidence="6" type="ORF">E5Q_02422</name>
</gene>
<sequence length="987" mass="110063">MASDIDSKSRTVSVRLQARHVVVLHTLSALTAFGSALLVGCALHYRKIVQNAWYGYPQEWFPSVSATIGDRYPERSVYQLGLALTAPSRFAMLSILAVAVRSRCSQLALPLLLVGTLRSIAAGGFTYVTSSDDPYAHDVFMISYLVLTILWQGICWYASGTVQARLWRKRFTVSFYATLVPLVYWYIQHKVKRQAGAYSIYSLFEWSIIIQDVLFDAANYFDLEGLAVTVQGQVAHAPLAPEATLSAAPLNRVKPMPRTPYAKSLAALRALTPFEAANFVADVYLDFLFWSTWSAHALTIFFFSVYDMGMAGKEVNLLTTLSPFLLCIRPLRNLAVQYPALFHAASLAGLGSYRWYSYWPRLHYTALANGVQAFSYGATWWAAAASPARIDYKANTFLLGLILHVVAKFANHSNNPIWPVMTEVNGGWNKSGLALAGLAIVLLTLRPRPRVPQKRASDARGYAVISALALAAMLFCLHSLLSDSGTIIAYGWTGYPVKGPQAFPHGIMTIAAMCIGVYVSNSKYRFVVRTPAWSLAGIMAFANLTLHSDWHGFFGGLAFAIYVTSSFPTLLQAASQHSPALTFGLAWLFYKLFAVVNTFTVAYAFVPGGTYFRERTNTVNIVMLACIVIGLFNVKDLPRPGLAARTLRHLRLAALVMLLAVACLAGSLRKVARASIEPFTAPEHRMFTGGIQCLHFGLDTYMWESNRRLLDLLRDAQVDVMGFLESDLQRIVTGNRDMTQYVSETLGYHVDLGPGPNKHTWGAALLSKFPIINSTHILLPSPHGELAPAIHATLLIYGTLVDVLISHNGQEEDTLDRQLQSETLGRIMADSYPRPFVFLGYVVTKPQAPKPAPYYYLKEDGRMMDIDPSDSDRWCQYIFWRGLRRTAYGRLHRGKPGISDTELQIARFHVPTTPINPGKDLAGFRRVPDEHLPLQWRLPDIFKGEGIRGHRYHALLKDGKEGLAWHYLEEDYYQREIASFYENDTAK</sequence>
<dbReference type="AlphaFoldDB" id="G7DYV5"/>
<dbReference type="InterPro" id="IPR057315">
    <property type="entry name" value="Exo_endo_phos_PGAP2IP_C"/>
</dbReference>
<dbReference type="EMBL" id="BABT02000062">
    <property type="protein sequence ID" value="GAA95765.1"/>
    <property type="molecule type" value="Genomic_DNA"/>
</dbReference>
<feature type="transmembrane region" description="Helical" evidence="1">
    <location>
        <begin position="77"/>
        <end position="100"/>
    </location>
</feature>
<dbReference type="STRING" id="764103.G7DYV5"/>
<dbReference type="Pfam" id="PF10277">
    <property type="entry name" value="Frag1"/>
    <property type="match status" value="1"/>
</dbReference>
<feature type="transmembrane region" description="Helical" evidence="1">
    <location>
        <begin position="459"/>
        <end position="481"/>
    </location>
</feature>
<proteinExistence type="predicted"/>
<name>G7DYV5_MIXOS</name>
<keyword evidence="7" id="KW-1185">Reference proteome</keyword>
<feature type="transmembrane region" description="Helical" evidence="1">
    <location>
        <begin position="171"/>
        <end position="187"/>
    </location>
</feature>
<keyword evidence="1" id="KW-1133">Transmembrane helix</keyword>
<dbReference type="InterPro" id="IPR053912">
    <property type="entry name" value="PGAP2IP_TM_1nd"/>
</dbReference>
<dbReference type="InterPro" id="IPR053911">
    <property type="entry name" value="PGAP2IP_TM_2nd"/>
</dbReference>
<dbReference type="Pfam" id="PF23021">
    <property type="entry name" value="6TM_2nd_PGAP2IP"/>
    <property type="match status" value="1"/>
</dbReference>
<keyword evidence="1" id="KW-0472">Membrane</keyword>
<dbReference type="InParanoid" id="G7DYV5"/>
<reference evidence="6 7" key="1">
    <citation type="journal article" date="2011" name="J. Gen. Appl. Microbiol.">
        <title>Draft genome sequencing of the enigmatic basidiomycete Mixia osmundae.</title>
        <authorList>
            <person name="Nishida H."/>
            <person name="Nagatsuka Y."/>
            <person name="Sugiyama J."/>
        </authorList>
    </citation>
    <scope>NUCLEOTIDE SEQUENCE [LARGE SCALE GENOMIC DNA]</scope>
    <source>
        <strain evidence="7">CBS 9802 / IAM 14324 / JCM 22182 / KY 12970</strain>
    </source>
</reference>
<dbReference type="eggNOG" id="KOG3979">
    <property type="taxonomic scope" value="Eukaryota"/>
</dbReference>
<dbReference type="HOGENOM" id="CLU_009808_0_0_1"/>
<dbReference type="GO" id="GO:0006506">
    <property type="term" value="P:GPI anchor biosynthetic process"/>
    <property type="evidence" value="ECO:0007669"/>
    <property type="project" value="TreeGrafter"/>
</dbReference>
<dbReference type="FunCoup" id="G7DYV5">
    <property type="interactions" value="130"/>
</dbReference>
<comment type="caution">
    <text evidence="6">The sequence shown here is derived from an EMBL/GenBank/DDBJ whole genome shotgun (WGS) entry which is preliminary data.</text>
</comment>
<dbReference type="Gene3D" id="3.60.10.10">
    <property type="entry name" value="Endonuclease/exonuclease/phosphatase"/>
    <property type="match status" value="1"/>
</dbReference>
<feature type="domain" description="PGAP2IP C-terminal nuclease-like" evidence="5">
    <location>
        <begin position="685"/>
        <end position="913"/>
    </location>
</feature>
<feature type="transmembrane region" description="Helical" evidence="1">
    <location>
        <begin position="287"/>
        <end position="306"/>
    </location>
</feature>
<dbReference type="SUPFAM" id="SSF56219">
    <property type="entry name" value="DNase I-like"/>
    <property type="match status" value="1"/>
</dbReference>
<dbReference type="RefSeq" id="XP_014569757.1">
    <property type="nucleotide sequence ID" value="XM_014714271.1"/>
</dbReference>
<dbReference type="GO" id="GO:0031505">
    <property type="term" value="P:fungal-type cell wall organization"/>
    <property type="evidence" value="ECO:0007669"/>
    <property type="project" value="TreeGrafter"/>
</dbReference>
<evidence type="ECO:0000259" key="2">
    <source>
        <dbReference type="Pfam" id="PF10277"/>
    </source>
</evidence>
<evidence type="ECO:0000259" key="4">
    <source>
        <dbReference type="Pfam" id="PF23022"/>
    </source>
</evidence>
<feature type="transmembrane region" description="Helical" evidence="1">
    <location>
        <begin position="552"/>
        <end position="571"/>
    </location>
</feature>
<feature type="transmembrane region" description="Helical" evidence="1">
    <location>
        <begin position="107"/>
        <end position="127"/>
    </location>
</feature>
<evidence type="ECO:0000259" key="5">
    <source>
        <dbReference type="Pfam" id="PF23226"/>
    </source>
</evidence>
<dbReference type="InterPro" id="IPR051916">
    <property type="entry name" value="GPI-anchor_lipid_remodeler"/>
</dbReference>
<feature type="transmembrane region" description="Helical" evidence="1">
    <location>
        <begin position="583"/>
        <end position="606"/>
    </location>
</feature>
<evidence type="ECO:0000256" key="1">
    <source>
        <dbReference type="SAM" id="Phobius"/>
    </source>
</evidence>
<feature type="transmembrane region" description="Helical" evidence="1">
    <location>
        <begin position="501"/>
        <end position="519"/>
    </location>
</feature>
<dbReference type="InterPro" id="IPR019402">
    <property type="entry name" value="CWH43_N"/>
</dbReference>
<feature type="domain" description="CWH43-like N-terminal" evidence="2">
    <location>
        <begin position="20"/>
        <end position="225"/>
    </location>
</feature>
<dbReference type="Proteomes" id="UP000009131">
    <property type="component" value="Unassembled WGS sequence"/>
</dbReference>
<dbReference type="OrthoDB" id="68581at2759"/>
<dbReference type="OMA" id="CVWYFPL"/>
<dbReference type="PANTHER" id="PTHR14859:SF1">
    <property type="entry name" value="PGAP2-INTERACTING PROTEIN"/>
    <property type="match status" value="1"/>
</dbReference>
<dbReference type="PANTHER" id="PTHR14859">
    <property type="entry name" value="CALCOFLUOR WHITE HYPERSENSITIVE PROTEIN PRECURSOR"/>
    <property type="match status" value="1"/>
</dbReference>
<accession>G7DYV5</accession>
<protein>
    <submittedName>
        <fullName evidence="6">Uncharacterized protein</fullName>
    </submittedName>
</protein>
<keyword evidence="1" id="KW-0812">Transmembrane</keyword>